<evidence type="ECO:0000313" key="2">
    <source>
        <dbReference type="Proteomes" id="UP000576393"/>
    </source>
</evidence>
<accession>A0A852UXP7</accession>
<dbReference type="Proteomes" id="UP000576393">
    <property type="component" value="Unassembled WGS sequence"/>
</dbReference>
<proteinExistence type="predicted"/>
<evidence type="ECO:0000313" key="1">
    <source>
        <dbReference type="EMBL" id="NYF38375.1"/>
    </source>
</evidence>
<dbReference type="EMBL" id="JACCCO010000001">
    <property type="protein sequence ID" value="NYF38375.1"/>
    <property type="molecule type" value="Genomic_DNA"/>
</dbReference>
<gene>
    <name evidence="1" type="ORF">HDA43_000534</name>
</gene>
<organism evidence="1 2">
    <name type="scientific">Streptosporangium sandarakinum</name>
    <dbReference type="NCBI Taxonomy" id="1260955"/>
    <lineage>
        <taxon>Bacteria</taxon>
        <taxon>Bacillati</taxon>
        <taxon>Actinomycetota</taxon>
        <taxon>Actinomycetes</taxon>
        <taxon>Streptosporangiales</taxon>
        <taxon>Streptosporangiaceae</taxon>
        <taxon>Streptosporangium</taxon>
    </lineage>
</organism>
<dbReference type="AlphaFoldDB" id="A0A852UXP7"/>
<name>A0A852UXP7_9ACTN</name>
<keyword evidence="2" id="KW-1185">Reference proteome</keyword>
<protein>
    <submittedName>
        <fullName evidence="1">Uncharacterized protein</fullName>
    </submittedName>
</protein>
<reference evidence="1 2" key="1">
    <citation type="submission" date="2020-07" db="EMBL/GenBank/DDBJ databases">
        <title>Sequencing the genomes of 1000 actinobacteria strains.</title>
        <authorList>
            <person name="Klenk H.-P."/>
        </authorList>
    </citation>
    <scope>NUCLEOTIDE SEQUENCE [LARGE SCALE GENOMIC DNA]</scope>
    <source>
        <strain evidence="1 2">DSM 45763</strain>
    </source>
</reference>
<comment type="caution">
    <text evidence="1">The sequence shown here is derived from an EMBL/GenBank/DDBJ whole genome shotgun (WGS) entry which is preliminary data.</text>
</comment>
<sequence>MSTDRWERRMYCFCNSGRWCCATTTYYACYDHGC</sequence>